<dbReference type="InterPro" id="IPR013739">
    <property type="entry name" value="Beta_galactosidase_C"/>
</dbReference>
<evidence type="ECO:0000256" key="8">
    <source>
        <dbReference type="PIRNR" id="PIRNR001084"/>
    </source>
</evidence>
<evidence type="ECO:0000313" key="15">
    <source>
        <dbReference type="EMBL" id="QDA62292.1"/>
    </source>
</evidence>
<feature type="domain" description="Beta-galactosidase C-terminal" evidence="14">
    <location>
        <begin position="660"/>
        <end position="701"/>
    </location>
</feature>
<feature type="domain" description="Glycoside hydrolase family 42 N-terminal" evidence="12">
    <location>
        <begin position="44"/>
        <end position="422"/>
    </location>
</feature>
<evidence type="ECO:0000256" key="5">
    <source>
        <dbReference type="ARBA" id="ARBA00022801"/>
    </source>
</evidence>
<dbReference type="Pfam" id="PF08532">
    <property type="entry name" value="Glyco_hydro_42M"/>
    <property type="match status" value="1"/>
</dbReference>
<dbReference type="InterPro" id="IPR003476">
    <property type="entry name" value="Glyco_hydro_42"/>
</dbReference>
<dbReference type="InterPro" id="IPR017853">
    <property type="entry name" value="GH"/>
</dbReference>
<dbReference type="SUPFAM" id="SSF51445">
    <property type="entry name" value="(Trans)glycosidases"/>
    <property type="match status" value="1"/>
</dbReference>
<dbReference type="SUPFAM" id="SSF51011">
    <property type="entry name" value="Glycosyl hydrolase domain"/>
    <property type="match status" value="1"/>
</dbReference>
<feature type="domain" description="Beta-galactosidase trimerisation" evidence="13">
    <location>
        <begin position="443"/>
        <end position="645"/>
    </location>
</feature>
<dbReference type="EMBL" id="CP040896">
    <property type="protein sequence ID" value="QDA62292.1"/>
    <property type="molecule type" value="Genomic_DNA"/>
</dbReference>
<dbReference type="GO" id="GO:0006012">
    <property type="term" value="P:galactose metabolic process"/>
    <property type="evidence" value="ECO:0007669"/>
    <property type="project" value="InterPro"/>
</dbReference>
<evidence type="ECO:0000259" key="13">
    <source>
        <dbReference type="Pfam" id="PF08532"/>
    </source>
</evidence>
<dbReference type="Pfam" id="PF08533">
    <property type="entry name" value="Glyco_hydro_42C"/>
    <property type="match status" value="1"/>
</dbReference>
<dbReference type="KEGG" id="hyj:FHG12_20285"/>
<keyword evidence="6" id="KW-0862">Zinc</keyword>
<organism evidence="15 16">
    <name type="scientific">Hymenobacter jejuensis</name>
    <dbReference type="NCBI Taxonomy" id="2502781"/>
    <lineage>
        <taxon>Bacteria</taxon>
        <taxon>Pseudomonadati</taxon>
        <taxon>Bacteroidota</taxon>
        <taxon>Cytophagia</taxon>
        <taxon>Cytophagales</taxon>
        <taxon>Hymenobacteraceae</taxon>
        <taxon>Hymenobacter</taxon>
    </lineage>
</organism>
<feature type="signal peptide" evidence="11">
    <location>
        <begin position="1"/>
        <end position="25"/>
    </location>
</feature>
<dbReference type="PANTHER" id="PTHR36447">
    <property type="entry name" value="BETA-GALACTOSIDASE GANA"/>
    <property type="match status" value="1"/>
</dbReference>
<feature type="chain" id="PRO_5022986460" description="Beta-galactosidase" evidence="11">
    <location>
        <begin position="26"/>
        <end position="701"/>
    </location>
</feature>
<evidence type="ECO:0000256" key="1">
    <source>
        <dbReference type="ARBA" id="ARBA00001412"/>
    </source>
</evidence>
<reference evidence="15 16" key="1">
    <citation type="submission" date="2019-06" db="EMBL/GenBank/DDBJ databases">
        <authorList>
            <person name="Srinivasan S."/>
        </authorList>
    </citation>
    <scope>NUCLEOTIDE SEQUENCE [LARGE SCALE GENOMIC DNA]</scope>
    <source>
        <strain evidence="15 16">17J68-5</strain>
    </source>
</reference>
<evidence type="ECO:0000256" key="9">
    <source>
        <dbReference type="PIRSR" id="PIRSR001084-1"/>
    </source>
</evidence>
<feature type="active site" description="Nucleophile" evidence="9">
    <location>
        <position position="345"/>
    </location>
</feature>
<feature type="binding site" evidence="10">
    <location>
        <position position="353"/>
    </location>
    <ligand>
        <name>substrate</name>
    </ligand>
</feature>
<name>A0A5B8A773_9BACT</name>
<comment type="catalytic activity">
    <reaction evidence="1 8">
        <text>Hydrolysis of terminal non-reducing beta-D-galactose residues in beta-D-galactosides.</text>
        <dbReference type="EC" id="3.2.1.23"/>
    </reaction>
</comment>
<evidence type="ECO:0000259" key="12">
    <source>
        <dbReference type="Pfam" id="PF02449"/>
    </source>
</evidence>
<keyword evidence="16" id="KW-1185">Reference proteome</keyword>
<evidence type="ECO:0000256" key="11">
    <source>
        <dbReference type="SAM" id="SignalP"/>
    </source>
</evidence>
<feature type="binding site" evidence="10">
    <location>
        <position position="140"/>
    </location>
    <ligand>
        <name>substrate</name>
    </ligand>
</feature>
<comment type="similarity">
    <text evidence="2 8">Belongs to the glycosyl hydrolase 42 family.</text>
</comment>
<keyword evidence="4" id="KW-0479">Metal-binding</keyword>
<evidence type="ECO:0000256" key="3">
    <source>
        <dbReference type="ARBA" id="ARBA00012756"/>
    </source>
</evidence>
<feature type="active site" description="Proton donor" evidence="9">
    <location>
        <position position="179"/>
    </location>
</feature>
<dbReference type="Gene3D" id="2.60.40.1180">
    <property type="entry name" value="Golgi alpha-mannosidase II"/>
    <property type="match status" value="1"/>
</dbReference>
<dbReference type="PIRSF" id="PIRSF001084">
    <property type="entry name" value="B-galactosidase"/>
    <property type="match status" value="1"/>
</dbReference>
<dbReference type="InterPro" id="IPR013738">
    <property type="entry name" value="Beta_galactosidase_Trimer"/>
</dbReference>
<keyword evidence="11" id="KW-0732">Signal</keyword>
<evidence type="ECO:0000313" key="16">
    <source>
        <dbReference type="Proteomes" id="UP000305398"/>
    </source>
</evidence>
<dbReference type="GO" id="GO:0009341">
    <property type="term" value="C:beta-galactosidase complex"/>
    <property type="evidence" value="ECO:0007669"/>
    <property type="project" value="InterPro"/>
</dbReference>
<dbReference type="CDD" id="cd03143">
    <property type="entry name" value="A4_beta-galactosidase_middle_domain"/>
    <property type="match status" value="1"/>
</dbReference>
<evidence type="ECO:0000256" key="10">
    <source>
        <dbReference type="PIRSR" id="PIRSR001084-2"/>
    </source>
</evidence>
<keyword evidence="5 8" id="KW-0378">Hydrolase</keyword>
<dbReference type="RefSeq" id="WP_139517523.1">
    <property type="nucleotide sequence ID" value="NZ_CP040896.1"/>
</dbReference>
<dbReference type="SUPFAM" id="SSF52317">
    <property type="entry name" value="Class I glutamine amidotransferase-like"/>
    <property type="match status" value="1"/>
</dbReference>
<evidence type="ECO:0000256" key="7">
    <source>
        <dbReference type="ARBA" id="ARBA00023295"/>
    </source>
</evidence>
<dbReference type="GO" id="GO:0046872">
    <property type="term" value="F:metal ion binding"/>
    <property type="evidence" value="ECO:0007669"/>
    <property type="project" value="UniProtKB-KW"/>
</dbReference>
<dbReference type="AlphaFoldDB" id="A0A5B8A773"/>
<evidence type="ECO:0000256" key="2">
    <source>
        <dbReference type="ARBA" id="ARBA00005940"/>
    </source>
</evidence>
<protein>
    <recommendedName>
        <fullName evidence="3 8">Beta-galactosidase</fullName>
        <shortName evidence="8">Beta-gal</shortName>
        <ecNumber evidence="3 8">3.2.1.23</ecNumber>
    </recommendedName>
</protein>
<evidence type="ECO:0000256" key="4">
    <source>
        <dbReference type="ARBA" id="ARBA00022723"/>
    </source>
</evidence>
<dbReference type="PANTHER" id="PTHR36447:SF2">
    <property type="entry name" value="BETA-GALACTOSIDASE YESZ"/>
    <property type="match status" value="1"/>
</dbReference>
<gene>
    <name evidence="15" type="ORF">FHG12_20285</name>
</gene>
<evidence type="ECO:0000256" key="6">
    <source>
        <dbReference type="ARBA" id="ARBA00022833"/>
    </source>
</evidence>
<dbReference type="InterPro" id="IPR013780">
    <property type="entry name" value="Glyco_hydro_b"/>
</dbReference>
<dbReference type="InterPro" id="IPR013529">
    <property type="entry name" value="Glyco_hydro_42_N"/>
</dbReference>
<dbReference type="Gene3D" id="3.20.20.80">
    <property type="entry name" value="Glycosidases"/>
    <property type="match status" value="1"/>
</dbReference>
<accession>A0A5B8A773</accession>
<evidence type="ECO:0000259" key="14">
    <source>
        <dbReference type="Pfam" id="PF08533"/>
    </source>
</evidence>
<dbReference type="Pfam" id="PF02449">
    <property type="entry name" value="Glyco_hydro_42"/>
    <property type="match status" value="1"/>
</dbReference>
<proteinExistence type="inferred from homology"/>
<dbReference type="EC" id="3.2.1.23" evidence="3 8"/>
<sequence length="701" mass="80301">MRKPLHHSSVVLTLLCLLGSKSLFAQSADRFFPKKDLMTIGSYYYPEQWPHAYWERDLKKMGELGFDFTHYGEFAWAFIEPEEGKFDFAWLDEAVELAHKNGIKVIMCTSSPTPPAWLVQKHPEILMVNENGTTMQHGSRQHISWSSPVYRQYVAKMVTAVAKHYANDKRIWGWQLDNEPSHYGQYDYSPAAQTSFRNWLKNKYKAIDSLNATWGTAFWSIRYNNFDQIRIPNGKELIAQPNPHAVLDFKRFSSDEVTDFLGMQYQILRKNIPANQWITTNLMPEHAPVDPTRMTNLDFVTYTKYLVAGYDAGLGSQGFRMGSPTSIAFANDLFRSINGVTGVMELQPGQVNWGKFNPQPLPGTVRMWIWHAFAGGNKFVCNYRFKQPLYGGEQYHYGIISTDGVTVSTSGVEYTQVIKELNGIKSHYRPNAKMPAEYASRLTAVLYSPDSRWEMDNQPQTYQWDYMQHLMRYYGGLKQLNAPVDVITEDKDFSKYPVVIAPAYQLLDAKLVERWKQYVEKGGHLVLTSRTGQKNRNGKLWEMKWAEPIYNLIGAKISFYDLMPDTEKGTILFNNQTFNWNNWADILEPNPGTQVWATYTNQFYTGRAAVVSRKLGKGTVTYVGPDTDDGALEKEVMRRVYQQAGIPVKDLPAGVILEWRDGFWVGVNYSDKPYSVSLPTKAQVLVGDKQLKPAGVVVWQE</sequence>
<dbReference type="Gene3D" id="3.40.50.880">
    <property type="match status" value="1"/>
</dbReference>
<dbReference type="InterPro" id="IPR029062">
    <property type="entry name" value="Class_I_gatase-like"/>
</dbReference>
<dbReference type="OrthoDB" id="9800974at2"/>
<dbReference type="GO" id="GO:0004565">
    <property type="term" value="F:beta-galactosidase activity"/>
    <property type="evidence" value="ECO:0007669"/>
    <property type="project" value="UniProtKB-EC"/>
</dbReference>
<dbReference type="Proteomes" id="UP000305398">
    <property type="component" value="Chromosome"/>
</dbReference>
<feature type="binding site" evidence="10">
    <location>
        <position position="178"/>
    </location>
    <ligand>
        <name>substrate</name>
    </ligand>
</feature>
<keyword evidence="7 8" id="KW-0326">Glycosidase</keyword>